<reference evidence="2 3" key="1">
    <citation type="submission" date="2017-10" db="EMBL/GenBank/DDBJ databases">
        <title>Development of genomic resources for the powdery mildew, Erysiphe pulchra.</title>
        <authorList>
            <person name="Wadl P.A."/>
            <person name="Mack B.M."/>
            <person name="Moore G."/>
            <person name="Beltz S.B."/>
        </authorList>
    </citation>
    <scope>NUCLEOTIDE SEQUENCE [LARGE SCALE GENOMIC DNA]</scope>
    <source>
        <strain evidence="2">Cflorida</strain>
    </source>
</reference>
<dbReference type="OrthoDB" id="4356562at2759"/>
<dbReference type="InterPro" id="IPR043502">
    <property type="entry name" value="DNA/RNA_pol_sf"/>
</dbReference>
<dbReference type="Pfam" id="PF07727">
    <property type="entry name" value="RVT_2"/>
    <property type="match status" value="1"/>
</dbReference>
<evidence type="ECO:0000313" key="2">
    <source>
        <dbReference type="EMBL" id="POS86971.1"/>
    </source>
</evidence>
<evidence type="ECO:0000313" key="3">
    <source>
        <dbReference type="Proteomes" id="UP000237438"/>
    </source>
</evidence>
<dbReference type="Proteomes" id="UP000237438">
    <property type="component" value="Unassembled WGS sequence"/>
</dbReference>
<protein>
    <recommendedName>
        <fullName evidence="1">Reverse transcriptase Ty1/copia-type domain-containing protein</fullName>
    </recommendedName>
</protein>
<dbReference type="CDD" id="cd09272">
    <property type="entry name" value="RNase_HI_RT_Ty1"/>
    <property type="match status" value="1"/>
</dbReference>
<organism evidence="2 3">
    <name type="scientific">Erysiphe pulchra</name>
    <dbReference type="NCBI Taxonomy" id="225359"/>
    <lineage>
        <taxon>Eukaryota</taxon>
        <taxon>Fungi</taxon>
        <taxon>Dikarya</taxon>
        <taxon>Ascomycota</taxon>
        <taxon>Pezizomycotina</taxon>
        <taxon>Leotiomycetes</taxon>
        <taxon>Erysiphales</taxon>
        <taxon>Erysiphaceae</taxon>
        <taxon>Erysiphe</taxon>
    </lineage>
</organism>
<dbReference type="InterPro" id="IPR013103">
    <property type="entry name" value="RVT_2"/>
</dbReference>
<dbReference type="PANTHER" id="PTHR11439">
    <property type="entry name" value="GAG-POL-RELATED RETROTRANSPOSON"/>
    <property type="match status" value="1"/>
</dbReference>
<comment type="caution">
    <text evidence="2">The sequence shown here is derived from an EMBL/GenBank/DDBJ whole genome shotgun (WGS) entry which is preliminary data.</text>
</comment>
<dbReference type="STRING" id="225359.A0A2S4PY66"/>
<feature type="domain" description="Reverse transcriptase Ty1/copia-type" evidence="1">
    <location>
        <begin position="277"/>
        <end position="395"/>
    </location>
</feature>
<keyword evidence="3" id="KW-1185">Reference proteome</keyword>
<gene>
    <name evidence="2" type="ORF">EPUL_001117</name>
</gene>
<dbReference type="EMBL" id="PEDP01000215">
    <property type="protein sequence ID" value="POS86971.1"/>
    <property type="molecule type" value="Genomic_DNA"/>
</dbReference>
<accession>A0A2S4PY66</accession>
<dbReference type="AlphaFoldDB" id="A0A2S4PY66"/>
<dbReference type="PANTHER" id="PTHR11439:SF483">
    <property type="entry name" value="PEPTIDE SYNTHASE GLIP-LIKE, PUTATIVE (AFU_ORTHOLOGUE AFUA_3G12920)-RELATED"/>
    <property type="match status" value="1"/>
</dbReference>
<proteinExistence type="predicted"/>
<dbReference type="SUPFAM" id="SSF56672">
    <property type="entry name" value="DNA/RNA polymerases"/>
    <property type="match status" value="1"/>
</dbReference>
<name>A0A2S4PY66_9PEZI</name>
<sequence length="572" mass="65908">MEFIIAAKEKSNGMFEDHELEEIDTQNPTITPVFQDRFVDVEHGNPMNQLLEDVIEESLTTQNQVNNISRRTTNSLPESTEKLQTDFSENLPTPRATPEVLNEQTISRETSHGRIEESVENMCTPSLERNTEPMSNPNKRPYNRKLTEEQVLDRLREKSRETRARRRNERKINLNFYTEVSDIDSVPTDDLFETIYSSFAISQNRRLHIDQLQKPPSRWETMLKHPEASGFISAANLEIQSQESKGTWIEVTRPANFKVLSLKWAFTYKLDDQGYLRALYGLRVSPKLWFDGFLATIGFKYSPEDHCIMIHESLTILIFIYVDDFLIAAPTYLRAHMDQIKLSIDAKYELCDLGEVKRFLNLDICRNREKCTIHISMASYIDKIVTRFHLQHVRLPNVPLTGKKLLPYDGVVTPEKRTAYQQRIGDLIYPDVVLRPDISFAAAMLSRFNQNPTPDHIREADHVIYYLAATKHVGIRYSGNVQPEDLMVAASDASFSDDSTRKSTQGFLIKLFGGQIVWQSTLQRTIVLSTTEAEIMALTSVGREIMSIRRLFKSIRFDPDCNSPLLCDNNRK</sequence>
<evidence type="ECO:0000259" key="1">
    <source>
        <dbReference type="Pfam" id="PF07727"/>
    </source>
</evidence>